<gene>
    <name evidence="2" type="ORF">Rhopal_007135-T1</name>
</gene>
<organism evidence="2 3">
    <name type="scientific">Rhodotorula paludigena</name>
    <dbReference type="NCBI Taxonomy" id="86838"/>
    <lineage>
        <taxon>Eukaryota</taxon>
        <taxon>Fungi</taxon>
        <taxon>Dikarya</taxon>
        <taxon>Basidiomycota</taxon>
        <taxon>Pucciniomycotina</taxon>
        <taxon>Microbotryomycetes</taxon>
        <taxon>Sporidiobolales</taxon>
        <taxon>Sporidiobolaceae</taxon>
        <taxon>Rhodotorula</taxon>
    </lineage>
</organism>
<evidence type="ECO:0000259" key="1">
    <source>
        <dbReference type="Pfam" id="PF01738"/>
    </source>
</evidence>
<dbReference type="EMBL" id="BQKY01000016">
    <property type="protein sequence ID" value="GJN94071.1"/>
    <property type="molecule type" value="Genomic_DNA"/>
</dbReference>
<dbReference type="InterPro" id="IPR002925">
    <property type="entry name" value="Dienelactn_hydro"/>
</dbReference>
<comment type="caution">
    <text evidence="2">The sequence shown here is derived from an EMBL/GenBank/DDBJ whole genome shotgun (WGS) entry which is preliminary data.</text>
</comment>
<dbReference type="PANTHER" id="PTHR17630:SF44">
    <property type="entry name" value="PROTEIN AIM2"/>
    <property type="match status" value="1"/>
</dbReference>
<keyword evidence="3" id="KW-1185">Reference proteome</keyword>
<protein>
    <recommendedName>
        <fullName evidence="1">Dienelactone hydrolase domain-containing protein</fullName>
    </recommendedName>
</protein>
<dbReference type="Gene3D" id="3.40.50.1820">
    <property type="entry name" value="alpha/beta hydrolase"/>
    <property type="match status" value="1"/>
</dbReference>
<dbReference type="PANTHER" id="PTHR17630">
    <property type="entry name" value="DIENELACTONE HYDROLASE"/>
    <property type="match status" value="1"/>
</dbReference>
<reference evidence="2 3" key="1">
    <citation type="submission" date="2021-12" db="EMBL/GenBank/DDBJ databases">
        <title>High titer production of polyol ester of fatty acids by Rhodotorula paludigena BS15 towards product separation-free biomass refinery.</title>
        <authorList>
            <person name="Mano J."/>
            <person name="Ono H."/>
            <person name="Tanaka T."/>
            <person name="Naito K."/>
            <person name="Sushida H."/>
            <person name="Ike M."/>
            <person name="Tokuyasu K."/>
            <person name="Kitaoka M."/>
        </authorList>
    </citation>
    <scope>NUCLEOTIDE SEQUENCE [LARGE SCALE GENOMIC DNA]</scope>
    <source>
        <strain evidence="2 3">BS15</strain>
    </source>
</reference>
<dbReference type="SUPFAM" id="SSF53474">
    <property type="entry name" value="alpha/beta-Hydrolases"/>
    <property type="match status" value="1"/>
</dbReference>
<proteinExistence type="predicted"/>
<feature type="domain" description="Dienelactone hydrolase" evidence="1">
    <location>
        <begin position="28"/>
        <end position="245"/>
    </location>
</feature>
<sequence>MSLGKCCISGFKHDGTPVGAIEEINGVRTYVTLPKGDYDKTKAVLFLTDIFGIDTLPNGLLLADSYAANGYATYMPDLLNGDPVPMDAFQKGEFDLGAWFPHHGADVTRPPIDKVLRAMRDKGFTKVAAIGFCFGARYVVDLVLDNAVQAAMVAHPSLLEVPADIEKLKQSSVPFLWNNAGDDHGGFNPDVQKQARAILEGSAAHKWLVWDKVDHGFAIRGDPSDETQRKAADGAFEATVQFFNDKL</sequence>
<dbReference type="AlphaFoldDB" id="A0AAV5GNZ7"/>
<dbReference type="GO" id="GO:0016787">
    <property type="term" value="F:hydrolase activity"/>
    <property type="evidence" value="ECO:0007669"/>
    <property type="project" value="InterPro"/>
</dbReference>
<evidence type="ECO:0000313" key="3">
    <source>
        <dbReference type="Proteomes" id="UP001342314"/>
    </source>
</evidence>
<dbReference type="Proteomes" id="UP001342314">
    <property type="component" value="Unassembled WGS sequence"/>
</dbReference>
<name>A0AAV5GNZ7_9BASI</name>
<dbReference type="InterPro" id="IPR029058">
    <property type="entry name" value="AB_hydrolase_fold"/>
</dbReference>
<evidence type="ECO:0000313" key="2">
    <source>
        <dbReference type="EMBL" id="GJN94071.1"/>
    </source>
</evidence>
<dbReference type="Pfam" id="PF01738">
    <property type="entry name" value="DLH"/>
    <property type="match status" value="1"/>
</dbReference>
<accession>A0AAV5GNZ7</accession>